<organism evidence="2 3">
    <name type="scientific">Arenibacter algicola</name>
    <dbReference type="NCBI Taxonomy" id="616991"/>
    <lineage>
        <taxon>Bacteria</taxon>
        <taxon>Pseudomonadati</taxon>
        <taxon>Bacteroidota</taxon>
        <taxon>Flavobacteriia</taxon>
        <taxon>Flavobacteriales</taxon>
        <taxon>Flavobacteriaceae</taxon>
        <taxon>Arenibacter</taxon>
    </lineage>
</organism>
<dbReference type="EMBL" id="VHIF01000001">
    <property type="protein sequence ID" value="TQO36996.1"/>
    <property type="molecule type" value="Genomic_DNA"/>
</dbReference>
<feature type="transmembrane region" description="Helical" evidence="1">
    <location>
        <begin position="110"/>
        <end position="138"/>
    </location>
</feature>
<dbReference type="Proteomes" id="UP000315363">
    <property type="component" value="Unassembled WGS sequence"/>
</dbReference>
<name>A0ABY3A9I6_9FLAO</name>
<comment type="caution">
    <text evidence="2">The sequence shown here is derived from an EMBL/GenBank/DDBJ whole genome shotgun (WGS) entry which is preliminary data.</text>
</comment>
<dbReference type="Gene3D" id="1.20.210.10">
    <property type="entry name" value="Cytochrome c oxidase-like, subunit I domain"/>
    <property type="match status" value="1"/>
</dbReference>
<protein>
    <submittedName>
        <fullName evidence="2">Uncharacterized protein</fullName>
    </submittedName>
</protein>
<evidence type="ECO:0000313" key="2">
    <source>
        <dbReference type="EMBL" id="TQO36996.1"/>
    </source>
</evidence>
<evidence type="ECO:0000313" key="3">
    <source>
        <dbReference type="Proteomes" id="UP000315363"/>
    </source>
</evidence>
<sequence>MNSIIDKPHLIFLPTIPIILLIGFLSGDSILDFNIADTYYVIASNDLSIFLAMLFAIMGLGYWIIKRVNGTLSVRLNWFHIGLTFGGTIIALILSQFYRENIMEFEFNNGLTMIISLVILITILGQIIFPINIIYGILNKKKPLNSIDNN</sequence>
<reference evidence="2 3" key="1">
    <citation type="submission" date="2019-06" db="EMBL/GenBank/DDBJ databases">
        <title>A large-scale integrated study on North Sea by COGITO (Coastal Microbe Genomic &amp; Taxonomic Observatory).</title>
        <authorList>
            <person name="Teeling H."/>
        </authorList>
    </citation>
    <scope>NUCLEOTIDE SEQUENCE [LARGE SCALE GENOMIC DNA]</scope>
    <source>
        <strain evidence="2 3">MAR_2009_79</strain>
    </source>
</reference>
<dbReference type="InterPro" id="IPR036927">
    <property type="entry name" value="Cyt_c_oxase-like_su1_sf"/>
</dbReference>
<feature type="transmembrane region" description="Helical" evidence="1">
    <location>
        <begin position="47"/>
        <end position="65"/>
    </location>
</feature>
<feature type="transmembrane region" description="Helical" evidence="1">
    <location>
        <begin position="77"/>
        <end position="98"/>
    </location>
</feature>
<evidence type="ECO:0000256" key="1">
    <source>
        <dbReference type="SAM" id="Phobius"/>
    </source>
</evidence>
<proteinExistence type="predicted"/>
<keyword evidence="1" id="KW-0472">Membrane</keyword>
<dbReference type="SUPFAM" id="SSF81442">
    <property type="entry name" value="Cytochrome c oxidase subunit I-like"/>
    <property type="match status" value="1"/>
</dbReference>
<feature type="transmembrane region" description="Helical" evidence="1">
    <location>
        <begin position="9"/>
        <end position="27"/>
    </location>
</feature>
<keyword evidence="3" id="KW-1185">Reference proteome</keyword>
<keyword evidence="1" id="KW-1133">Transmembrane helix</keyword>
<gene>
    <name evidence="2" type="ORF">GQ41_1585</name>
</gene>
<accession>A0ABY3A9I6</accession>
<dbReference type="RefSeq" id="WP_142189042.1">
    <property type="nucleotide sequence ID" value="NZ_VHIF01000001.1"/>
</dbReference>
<keyword evidence="1" id="KW-0812">Transmembrane</keyword>